<evidence type="ECO:0000256" key="2">
    <source>
        <dbReference type="ARBA" id="ARBA00004370"/>
    </source>
</evidence>
<dbReference type="EMBL" id="FSRU01000001">
    <property type="protein sequence ID" value="SIO19111.1"/>
    <property type="molecule type" value="Genomic_DNA"/>
</dbReference>
<keyword evidence="8 10" id="KW-1133">Transmembrane helix</keyword>
<dbReference type="GO" id="GO:0004673">
    <property type="term" value="F:protein histidine kinase activity"/>
    <property type="evidence" value="ECO:0007669"/>
    <property type="project" value="UniProtKB-EC"/>
</dbReference>
<organism evidence="13 14">
    <name type="scientific">Paraburkholderia phenazinium</name>
    <dbReference type="NCBI Taxonomy" id="60549"/>
    <lineage>
        <taxon>Bacteria</taxon>
        <taxon>Pseudomonadati</taxon>
        <taxon>Pseudomonadota</taxon>
        <taxon>Betaproteobacteria</taxon>
        <taxon>Burkholderiales</taxon>
        <taxon>Burkholderiaceae</taxon>
        <taxon>Paraburkholderia</taxon>
    </lineage>
</organism>
<dbReference type="InterPro" id="IPR003660">
    <property type="entry name" value="HAMP_dom"/>
</dbReference>
<evidence type="ECO:0000256" key="7">
    <source>
        <dbReference type="ARBA" id="ARBA00022777"/>
    </source>
</evidence>
<dbReference type="SMART" id="SM00304">
    <property type="entry name" value="HAMP"/>
    <property type="match status" value="1"/>
</dbReference>
<comment type="catalytic activity">
    <reaction evidence="1">
        <text>ATP + protein L-histidine = ADP + protein N-phospho-L-histidine.</text>
        <dbReference type="EC" id="2.7.13.3"/>
    </reaction>
</comment>
<keyword evidence="6 10" id="KW-0812">Transmembrane</keyword>
<dbReference type="PANTHER" id="PTHR45436:SF5">
    <property type="entry name" value="SENSOR HISTIDINE KINASE TRCS"/>
    <property type="match status" value="1"/>
</dbReference>
<dbReference type="Pfam" id="PF00672">
    <property type="entry name" value="HAMP"/>
    <property type="match status" value="1"/>
</dbReference>
<dbReference type="AlphaFoldDB" id="A0A1N6HH18"/>
<dbReference type="SMART" id="SM00387">
    <property type="entry name" value="HATPase_c"/>
    <property type="match status" value="1"/>
</dbReference>
<dbReference type="InterPro" id="IPR036890">
    <property type="entry name" value="HATPase_C_sf"/>
</dbReference>
<dbReference type="SUPFAM" id="SSF55874">
    <property type="entry name" value="ATPase domain of HSP90 chaperone/DNA topoisomerase II/histidine kinase"/>
    <property type="match status" value="1"/>
</dbReference>
<dbReference type="InterPro" id="IPR005467">
    <property type="entry name" value="His_kinase_dom"/>
</dbReference>
<reference evidence="13 14" key="1">
    <citation type="submission" date="2016-11" db="EMBL/GenBank/DDBJ databases">
        <authorList>
            <person name="Jaros S."/>
            <person name="Januszkiewicz K."/>
            <person name="Wedrychowicz H."/>
        </authorList>
    </citation>
    <scope>NUCLEOTIDE SEQUENCE [LARGE SCALE GENOMIC DNA]</scope>
    <source>
        <strain evidence="13 14">GAS95</strain>
    </source>
</reference>
<dbReference type="GO" id="GO:0000160">
    <property type="term" value="P:phosphorelay signal transduction system"/>
    <property type="evidence" value="ECO:0007669"/>
    <property type="project" value="UniProtKB-KW"/>
</dbReference>
<gene>
    <name evidence="13" type="ORF">SAMN05444165_1369</name>
</gene>
<dbReference type="Gene3D" id="6.10.340.10">
    <property type="match status" value="1"/>
</dbReference>
<dbReference type="Proteomes" id="UP000185151">
    <property type="component" value="Unassembled WGS sequence"/>
</dbReference>
<evidence type="ECO:0000256" key="6">
    <source>
        <dbReference type="ARBA" id="ARBA00022692"/>
    </source>
</evidence>
<keyword evidence="14" id="KW-1185">Reference proteome</keyword>
<dbReference type="EC" id="2.7.13.3" evidence="3"/>
<dbReference type="PROSITE" id="PS50109">
    <property type="entry name" value="HIS_KIN"/>
    <property type="match status" value="1"/>
</dbReference>
<keyword evidence="7 13" id="KW-0418">Kinase</keyword>
<keyword evidence="9" id="KW-0902">Two-component regulatory system</keyword>
<evidence type="ECO:0000256" key="10">
    <source>
        <dbReference type="SAM" id="Phobius"/>
    </source>
</evidence>
<dbReference type="PANTHER" id="PTHR45436">
    <property type="entry name" value="SENSOR HISTIDINE KINASE YKOH"/>
    <property type="match status" value="1"/>
</dbReference>
<dbReference type="GO" id="GO:0016020">
    <property type="term" value="C:membrane"/>
    <property type="evidence" value="ECO:0007669"/>
    <property type="project" value="UniProtKB-SubCell"/>
</dbReference>
<feature type="transmembrane region" description="Helical" evidence="10">
    <location>
        <begin position="37"/>
        <end position="60"/>
    </location>
</feature>
<keyword evidence="5" id="KW-0808">Transferase</keyword>
<evidence type="ECO:0000259" key="12">
    <source>
        <dbReference type="PROSITE" id="PS50885"/>
    </source>
</evidence>
<evidence type="ECO:0000256" key="5">
    <source>
        <dbReference type="ARBA" id="ARBA00022679"/>
    </source>
</evidence>
<name>A0A1N6HH18_9BURK</name>
<feature type="domain" description="Histidine kinase" evidence="11">
    <location>
        <begin position="345"/>
        <end position="448"/>
    </location>
</feature>
<evidence type="ECO:0000313" key="14">
    <source>
        <dbReference type="Proteomes" id="UP000185151"/>
    </source>
</evidence>
<dbReference type="CDD" id="cd06225">
    <property type="entry name" value="HAMP"/>
    <property type="match status" value="1"/>
</dbReference>
<keyword evidence="4" id="KW-0597">Phosphoprotein</keyword>
<protein>
    <recommendedName>
        <fullName evidence="3">histidine kinase</fullName>
        <ecNumber evidence="3">2.7.13.3</ecNumber>
    </recommendedName>
</protein>
<feature type="domain" description="HAMP" evidence="12">
    <location>
        <begin position="190"/>
        <end position="243"/>
    </location>
</feature>
<dbReference type="Pfam" id="PF02518">
    <property type="entry name" value="HATPase_c"/>
    <property type="match status" value="1"/>
</dbReference>
<dbReference type="Gene3D" id="3.30.565.10">
    <property type="entry name" value="Histidine kinase-like ATPase, C-terminal domain"/>
    <property type="match status" value="1"/>
</dbReference>
<evidence type="ECO:0000259" key="11">
    <source>
        <dbReference type="PROSITE" id="PS50109"/>
    </source>
</evidence>
<feature type="transmembrane region" description="Helical" evidence="10">
    <location>
        <begin position="170"/>
        <end position="190"/>
    </location>
</feature>
<sequence>MSEVRRVVERWLNRGARHPIRSTPLPTDNEEESLNTLFVRTILLSLLVLFSVHAGVMLLVSGSTAGSDESALQTAVVTERPFAGDPLETEVESPSTAPVGQVSLVPAAMKLELAARPKIVDLHPAVYEVPATGVSLSDVAAPAMPRSPGSLRDDSPWSDEVQAWPLDSRFAVAEWAVSLVILMLAFFSLWRVQRPLRNVTHAARETACGRRVAASVREEGPSELRRVVRAFNEMSRRRNEALEAQAAALAGLAEHMEYQAARLRTRALEVNEWHKRVAFVEDIDSFSDIAQQLLEVAGRGNSAEQVVSVDGFLRDRFSMIGTMDGALFACDLKAGPQFVMSRPLLERLMSNLVDNALEHGEPPIEIRTSRDQDGWLLSVRDHGTGIEANDMASATRPFVRLNATQRTTQHWGLGLSVVARLARSCGASLKLGNHPDGGLWVRIVLPAR</sequence>
<evidence type="ECO:0000256" key="4">
    <source>
        <dbReference type="ARBA" id="ARBA00022553"/>
    </source>
</evidence>
<accession>A0A1N6HH18</accession>
<proteinExistence type="predicted"/>
<evidence type="ECO:0000256" key="3">
    <source>
        <dbReference type="ARBA" id="ARBA00012438"/>
    </source>
</evidence>
<evidence type="ECO:0000256" key="8">
    <source>
        <dbReference type="ARBA" id="ARBA00022989"/>
    </source>
</evidence>
<dbReference type="InterPro" id="IPR050428">
    <property type="entry name" value="TCS_sensor_his_kinase"/>
</dbReference>
<comment type="subcellular location">
    <subcellularLocation>
        <location evidence="2">Membrane</location>
    </subcellularLocation>
</comment>
<evidence type="ECO:0000256" key="1">
    <source>
        <dbReference type="ARBA" id="ARBA00000085"/>
    </source>
</evidence>
<evidence type="ECO:0000313" key="13">
    <source>
        <dbReference type="EMBL" id="SIO19111.1"/>
    </source>
</evidence>
<evidence type="ECO:0000256" key="9">
    <source>
        <dbReference type="ARBA" id="ARBA00023012"/>
    </source>
</evidence>
<keyword evidence="10" id="KW-0472">Membrane</keyword>
<dbReference type="InterPro" id="IPR003594">
    <property type="entry name" value="HATPase_dom"/>
</dbReference>
<dbReference type="PROSITE" id="PS50885">
    <property type="entry name" value="HAMP"/>
    <property type="match status" value="1"/>
</dbReference>